<name>A0A8K0DWS4_9ROSA</name>
<keyword evidence="2" id="KW-0804">Transcription</keyword>
<dbReference type="OrthoDB" id="637682at2759"/>
<keyword evidence="2" id="KW-0806">Transcription termination</keyword>
<dbReference type="AlphaFoldDB" id="A0A8K0DWS4"/>
<protein>
    <submittedName>
        <fullName evidence="4">Uncharacterized protein</fullName>
    </submittedName>
</protein>
<dbReference type="Proteomes" id="UP000796880">
    <property type="component" value="Unassembled WGS sequence"/>
</dbReference>
<dbReference type="GO" id="GO:0006353">
    <property type="term" value="P:DNA-templated transcription termination"/>
    <property type="evidence" value="ECO:0007669"/>
    <property type="project" value="UniProtKB-KW"/>
</dbReference>
<keyword evidence="2" id="KW-0805">Transcription regulation</keyword>
<evidence type="ECO:0000256" key="1">
    <source>
        <dbReference type="ARBA" id="ARBA00007692"/>
    </source>
</evidence>
<gene>
    <name evidence="4" type="ORF">FNV43_RR22282</name>
</gene>
<dbReference type="SMART" id="SM00733">
    <property type="entry name" value="Mterf"/>
    <property type="match status" value="4"/>
</dbReference>
<keyword evidence="5" id="KW-1185">Reference proteome</keyword>
<dbReference type="EMBL" id="VOIH02000010">
    <property type="protein sequence ID" value="KAF3435195.1"/>
    <property type="molecule type" value="Genomic_DNA"/>
</dbReference>
<dbReference type="Pfam" id="PF02536">
    <property type="entry name" value="mTERF"/>
    <property type="match status" value="1"/>
</dbReference>
<reference evidence="4" key="1">
    <citation type="submission" date="2020-03" db="EMBL/GenBank/DDBJ databases">
        <title>A high-quality chromosome-level genome assembly of a woody plant with both climbing and erect habits, Rhamnella rubrinervis.</title>
        <authorList>
            <person name="Lu Z."/>
            <person name="Yang Y."/>
            <person name="Zhu X."/>
            <person name="Sun Y."/>
        </authorList>
    </citation>
    <scope>NUCLEOTIDE SEQUENCE</scope>
    <source>
        <strain evidence="4">BYM</strain>
        <tissue evidence="4">Leaf</tissue>
    </source>
</reference>
<evidence type="ECO:0000313" key="5">
    <source>
        <dbReference type="Proteomes" id="UP000796880"/>
    </source>
</evidence>
<dbReference type="GO" id="GO:0003676">
    <property type="term" value="F:nucleic acid binding"/>
    <property type="evidence" value="ECO:0007669"/>
    <property type="project" value="InterPro"/>
</dbReference>
<dbReference type="Gene3D" id="1.25.70.10">
    <property type="entry name" value="Transcription termination factor 3, mitochondrial"/>
    <property type="match status" value="1"/>
</dbReference>
<evidence type="ECO:0000256" key="3">
    <source>
        <dbReference type="ARBA" id="ARBA00022946"/>
    </source>
</evidence>
<accession>A0A8K0DWS4</accession>
<proteinExistence type="inferred from homology"/>
<organism evidence="4 5">
    <name type="scientific">Rhamnella rubrinervis</name>
    <dbReference type="NCBI Taxonomy" id="2594499"/>
    <lineage>
        <taxon>Eukaryota</taxon>
        <taxon>Viridiplantae</taxon>
        <taxon>Streptophyta</taxon>
        <taxon>Embryophyta</taxon>
        <taxon>Tracheophyta</taxon>
        <taxon>Spermatophyta</taxon>
        <taxon>Magnoliopsida</taxon>
        <taxon>eudicotyledons</taxon>
        <taxon>Gunneridae</taxon>
        <taxon>Pentapetalae</taxon>
        <taxon>rosids</taxon>
        <taxon>fabids</taxon>
        <taxon>Rosales</taxon>
        <taxon>Rhamnaceae</taxon>
        <taxon>rhamnoid group</taxon>
        <taxon>Rhamneae</taxon>
        <taxon>Rhamnella</taxon>
    </lineage>
</organism>
<evidence type="ECO:0000256" key="2">
    <source>
        <dbReference type="ARBA" id="ARBA00022472"/>
    </source>
</evidence>
<keyword evidence="3" id="KW-0809">Transit peptide</keyword>
<evidence type="ECO:0000313" key="4">
    <source>
        <dbReference type="EMBL" id="KAF3435195.1"/>
    </source>
</evidence>
<comment type="similarity">
    <text evidence="1">Belongs to the mTERF family.</text>
</comment>
<dbReference type="PANTHER" id="PTHR13068:SF9">
    <property type="entry name" value="TRANSCRIPTION TERMINATION FACTOR MTERF5, CHLOROPLASTIC"/>
    <property type="match status" value="1"/>
</dbReference>
<sequence>MNEALQLCGEFHGSFILNWLSLEKSSILKQVLANGSFSLKVVPPTLLEAEKDEAKAVLTLFLKKQHLSNAVASRTMQKSDHFIDHIVSRLHSAYKSWNLEGHELTSIEMRDALLPCLESLLEEYGNVLLDVVESFPNPPVKQKPVAPPPASLSHLSHDSKRLKALSLVSEIGPSGELRLQLLCLIELGIDLDQNKSITRRFPPFAYCSLEGKITPLAEFLLDLGVPNSDIPSILRRAPQLCGLSLSENIIPSMVFLEVLGLDKKQWARVMYRFPRFLCYRRQKVKTNVDFLYEMGLSAESIVDVAALLCRVPQNFSLSMEANLKPVAEFFLERDTVWRKFGP</sequence>
<dbReference type="InterPro" id="IPR003690">
    <property type="entry name" value="MTERF"/>
</dbReference>
<dbReference type="InterPro" id="IPR038538">
    <property type="entry name" value="MTERF_sf"/>
</dbReference>
<dbReference type="PANTHER" id="PTHR13068">
    <property type="entry name" value="CGI-12 PROTEIN-RELATED"/>
    <property type="match status" value="1"/>
</dbReference>
<comment type="caution">
    <text evidence="4">The sequence shown here is derived from an EMBL/GenBank/DDBJ whole genome shotgun (WGS) entry which is preliminary data.</text>
</comment>